<evidence type="ECO:0000256" key="1">
    <source>
        <dbReference type="SAM" id="MobiDB-lite"/>
    </source>
</evidence>
<dbReference type="AlphaFoldDB" id="A0A5S4FZI3"/>
<accession>A0A5S4FZI3</accession>
<feature type="region of interest" description="Disordered" evidence="1">
    <location>
        <begin position="1"/>
        <end position="64"/>
    </location>
</feature>
<gene>
    <name evidence="2" type="ORF">ETD85_43620</name>
</gene>
<evidence type="ECO:0000313" key="3">
    <source>
        <dbReference type="Proteomes" id="UP000306628"/>
    </source>
</evidence>
<reference evidence="2 3" key="1">
    <citation type="submission" date="2019-05" db="EMBL/GenBank/DDBJ databases">
        <title>Draft genome sequence of Nonomuraea zeae DSM 100528.</title>
        <authorList>
            <person name="Saricaoglu S."/>
            <person name="Isik K."/>
        </authorList>
    </citation>
    <scope>NUCLEOTIDE SEQUENCE [LARGE SCALE GENOMIC DNA]</scope>
    <source>
        <strain evidence="2 3">DSM 100528</strain>
    </source>
</reference>
<evidence type="ECO:0000313" key="2">
    <source>
        <dbReference type="EMBL" id="TMR26109.1"/>
    </source>
</evidence>
<dbReference type="EMBL" id="VCKX01000209">
    <property type="protein sequence ID" value="TMR26109.1"/>
    <property type="molecule type" value="Genomic_DNA"/>
</dbReference>
<dbReference type="RefSeq" id="WP_138695715.1">
    <property type="nucleotide sequence ID" value="NZ_JBHSAZ010000043.1"/>
</dbReference>
<protein>
    <submittedName>
        <fullName evidence="2">Uncharacterized protein</fullName>
    </submittedName>
</protein>
<comment type="caution">
    <text evidence="2">The sequence shown here is derived from an EMBL/GenBank/DDBJ whole genome shotgun (WGS) entry which is preliminary data.</text>
</comment>
<keyword evidence="3" id="KW-1185">Reference proteome</keyword>
<sequence>MRSDAIHGHLSAFPGDNIGNPAEKVRETSPADDIEDSGVGESGDNVEFPISGRRDRPRAAGRNG</sequence>
<proteinExistence type="predicted"/>
<dbReference type="Proteomes" id="UP000306628">
    <property type="component" value="Unassembled WGS sequence"/>
</dbReference>
<organism evidence="2 3">
    <name type="scientific">Nonomuraea zeae</name>
    <dbReference type="NCBI Taxonomy" id="1642303"/>
    <lineage>
        <taxon>Bacteria</taxon>
        <taxon>Bacillati</taxon>
        <taxon>Actinomycetota</taxon>
        <taxon>Actinomycetes</taxon>
        <taxon>Streptosporangiales</taxon>
        <taxon>Streptosporangiaceae</taxon>
        <taxon>Nonomuraea</taxon>
    </lineage>
</organism>
<name>A0A5S4FZI3_9ACTN</name>